<dbReference type="Proteomes" id="UP000445000">
    <property type="component" value="Unassembled WGS sequence"/>
</dbReference>
<comment type="caution">
    <text evidence="2">The sequence shown here is derived from an EMBL/GenBank/DDBJ whole genome shotgun (WGS) entry which is preliminary data.</text>
</comment>
<dbReference type="RefSeq" id="WP_161815401.1">
    <property type="nucleotide sequence ID" value="NZ_BLJN01000007.1"/>
</dbReference>
<keyword evidence="1" id="KW-0472">Membrane</keyword>
<evidence type="ECO:0000256" key="1">
    <source>
        <dbReference type="SAM" id="Phobius"/>
    </source>
</evidence>
<proteinExistence type="predicted"/>
<keyword evidence="1" id="KW-1133">Transmembrane helix</keyword>
<protein>
    <submittedName>
        <fullName evidence="2">Uncharacterized protein</fullName>
    </submittedName>
</protein>
<organism evidence="2 3">
    <name type="scientific">Steroidobacter agaridevorans</name>
    <dbReference type="NCBI Taxonomy" id="2695856"/>
    <lineage>
        <taxon>Bacteria</taxon>
        <taxon>Pseudomonadati</taxon>
        <taxon>Pseudomonadota</taxon>
        <taxon>Gammaproteobacteria</taxon>
        <taxon>Steroidobacterales</taxon>
        <taxon>Steroidobacteraceae</taxon>
        <taxon>Steroidobacter</taxon>
    </lineage>
</organism>
<feature type="transmembrane region" description="Helical" evidence="1">
    <location>
        <begin position="235"/>
        <end position="259"/>
    </location>
</feature>
<accession>A0A829YLR2</accession>
<feature type="transmembrane region" description="Helical" evidence="1">
    <location>
        <begin position="196"/>
        <end position="215"/>
    </location>
</feature>
<dbReference type="EMBL" id="BLJN01000007">
    <property type="protein sequence ID" value="GFE83772.1"/>
    <property type="molecule type" value="Genomic_DNA"/>
</dbReference>
<feature type="transmembrane region" description="Helical" evidence="1">
    <location>
        <begin position="41"/>
        <end position="58"/>
    </location>
</feature>
<keyword evidence="3" id="KW-1185">Reference proteome</keyword>
<gene>
    <name evidence="2" type="ORF">GCM10011487_57720</name>
</gene>
<feature type="transmembrane region" description="Helical" evidence="1">
    <location>
        <begin position="271"/>
        <end position="294"/>
    </location>
</feature>
<reference evidence="3" key="1">
    <citation type="submission" date="2020-01" db="EMBL/GenBank/DDBJ databases">
        <title>'Steroidobacter agaridevorans' sp. nov., agar-degrading bacteria isolated from rhizosphere soils.</title>
        <authorList>
            <person name="Ikenaga M."/>
            <person name="Kataoka M."/>
            <person name="Murouchi A."/>
            <person name="Katsuragi S."/>
            <person name="Sakai M."/>
        </authorList>
    </citation>
    <scope>NUCLEOTIDE SEQUENCE [LARGE SCALE GENOMIC DNA]</scope>
    <source>
        <strain evidence="3">YU21-B</strain>
    </source>
</reference>
<sequence length="395" mass="44596">MSTPILESRPDFSLVLGGPLFQIFLRTHLSGSALELLHRRMIVVMGIAWLPLLLLSALRGDAVGDEVSIAFVDDIETHVRFLIALPILIAAELVVHRRIHHVVSQFVERGLIGSEQMPEFRQAIDTTLRLRNSPIIELALIVLVYAVGHWIWRNEIALHATSWYASQDGAQIQLTPAGYWHAFVSVPIFQFMLMRWYFRFALWFWFLFRVSRLQLRLLASHADRAAGLGFLSESIYAFSLVLLSQGAVAAGLIASKILYAGRGLLSFKVEILSFLIFFIVVTLIPLMVFTPQLLRAKRKALRHFGRLVNRYSDEFNQKWVEGGAPQSEPLLGSSDIQSLADLGNSYSVVRETRLVPFDIKDVMRLAAISATPFLPLLLTMFSLDDFATFLIEAIF</sequence>
<feature type="transmembrane region" description="Helical" evidence="1">
    <location>
        <begin position="362"/>
        <end position="383"/>
    </location>
</feature>
<evidence type="ECO:0000313" key="3">
    <source>
        <dbReference type="Proteomes" id="UP000445000"/>
    </source>
</evidence>
<keyword evidence="1" id="KW-0812">Transmembrane</keyword>
<feature type="transmembrane region" description="Helical" evidence="1">
    <location>
        <begin position="78"/>
        <end position="95"/>
    </location>
</feature>
<feature type="transmembrane region" description="Helical" evidence="1">
    <location>
        <begin position="135"/>
        <end position="152"/>
    </location>
</feature>
<evidence type="ECO:0000313" key="2">
    <source>
        <dbReference type="EMBL" id="GFE83772.1"/>
    </source>
</evidence>
<name>A0A829YLR2_9GAMM</name>
<dbReference type="AlphaFoldDB" id="A0A829YLR2"/>